<dbReference type="InterPro" id="IPR036264">
    <property type="entry name" value="Bact_exopeptidase_dim_dom"/>
</dbReference>
<evidence type="ECO:0000256" key="4">
    <source>
        <dbReference type="ARBA" id="ARBA00022723"/>
    </source>
</evidence>
<dbReference type="OMA" id="GDCAPHA"/>
<evidence type="ECO:0000256" key="1">
    <source>
        <dbReference type="ARBA" id="ARBA00001941"/>
    </source>
</evidence>
<dbReference type="VEuPathDB" id="AmoebaDB:ACA1_272260"/>
<protein>
    <submittedName>
        <fullName evidence="9">Acetylornithine deacetylase or succinyldiaminopimelate desuccinylase</fullName>
    </submittedName>
</protein>
<dbReference type="GO" id="GO:0046872">
    <property type="term" value="F:metal ion binding"/>
    <property type="evidence" value="ECO:0007669"/>
    <property type="project" value="UniProtKB-KW"/>
</dbReference>
<reference evidence="9 10" key="1">
    <citation type="journal article" date="2013" name="Genome Biol.">
        <title>Genome of Acanthamoeba castellanii highlights extensive lateral gene transfer and early evolution of tyrosine kinase signaling.</title>
        <authorList>
            <person name="Clarke M."/>
            <person name="Lohan A.J."/>
            <person name="Liu B."/>
            <person name="Lagkouvardos I."/>
            <person name="Roy S."/>
            <person name="Zafar N."/>
            <person name="Bertelli C."/>
            <person name="Schilde C."/>
            <person name="Kianianmomeni A."/>
            <person name="Burglin T.R."/>
            <person name="Frech C."/>
            <person name="Turcotte B."/>
            <person name="Kopec K.O."/>
            <person name="Synnott J.M."/>
            <person name="Choo C."/>
            <person name="Paponov I."/>
            <person name="Finkler A."/>
            <person name="Soon Heng Tan C."/>
            <person name="Hutchins A.P."/>
            <person name="Weinmeier T."/>
            <person name="Rattei T."/>
            <person name="Chu J.S."/>
            <person name="Gimenez G."/>
            <person name="Irimia M."/>
            <person name="Rigden D.J."/>
            <person name="Fitzpatrick D.A."/>
            <person name="Lorenzo-Morales J."/>
            <person name="Bateman A."/>
            <person name="Chiu C.H."/>
            <person name="Tang P."/>
            <person name="Hegemann P."/>
            <person name="Fromm H."/>
            <person name="Raoult D."/>
            <person name="Greub G."/>
            <person name="Miranda-Saavedra D."/>
            <person name="Chen N."/>
            <person name="Nash P."/>
            <person name="Ginger M.L."/>
            <person name="Horn M."/>
            <person name="Schaap P."/>
            <person name="Caler L."/>
            <person name="Loftus B."/>
        </authorList>
    </citation>
    <scope>NUCLEOTIDE SEQUENCE [LARGE SCALE GENOMIC DNA]</scope>
    <source>
        <strain evidence="9 10">Neff</strain>
    </source>
</reference>
<evidence type="ECO:0000313" key="9">
    <source>
        <dbReference type="EMBL" id="ELR24225.1"/>
    </source>
</evidence>
<dbReference type="RefSeq" id="XP_004353753.1">
    <property type="nucleotide sequence ID" value="XM_004353701.1"/>
</dbReference>
<dbReference type="InterPro" id="IPR002933">
    <property type="entry name" value="Peptidase_M20"/>
</dbReference>
<keyword evidence="5" id="KW-0378">Hydrolase</keyword>
<dbReference type="InterPro" id="IPR010182">
    <property type="entry name" value="ArgE/DapE"/>
</dbReference>
<dbReference type="OrthoDB" id="10059875at2759"/>
<proteinExistence type="inferred from homology"/>
<dbReference type="Pfam" id="PF01546">
    <property type="entry name" value="Peptidase_M20"/>
    <property type="match status" value="1"/>
</dbReference>
<keyword evidence="10" id="KW-1185">Reference proteome</keyword>
<gene>
    <name evidence="9" type="ORF">ACA1_272260</name>
</gene>
<dbReference type="Gene3D" id="3.40.630.10">
    <property type="entry name" value="Zn peptidases"/>
    <property type="match status" value="1"/>
</dbReference>
<dbReference type="AlphaFoldDB" id="L8HGE8"/>
<comment type="cofactor">
    <cofactor evidence="1">
        <name>Co(2+)</name>
        <dbReference type="ChEBI" id="CHEBI:48828"/>
    </cofactor>
</comment>
<dbReference type="InterPro" id="IPR033687">
    <property type="entry name" value="YodQ-like"/>
</dbReference>
<dbReference type="NCBIfam" id="NF005306">
    <property type="entry name" value="PRK06837.1"/>
    <property type="match status" value="1"/>
</dbReference>
<sequence length="431" mass="46723">MATRPSKEEIAAAVEKVFEEAVAMLSELVAIDSTLNHETAAVAFMEARFKEAGLATDRFPVVLDDLRSLPGFSPVDWSYEGKECVVGVHRPRLPPQGKSLILNGHLDVVPTGPADMWTGGPFKVRVADGRLYGRGSGDMKAGIIAYYMAFRALRSIGFVPAAEVIMQAVVEEEITGNGALACCARGYKADAAIIPEPFAGTILTAQLGVMWLQISVRGRPAHVLNTSAGINGIEAAYYLYDALRKVEAKWNTEEERKACPQSKPYDSNPHPINFNLGVIHGGEWASSVPTECKFEARVGLFPGKKLEAARKEVEEAVAAAAQAKDIHYNLTWTGFQAEGCLMDPSGDMMQRLGQAHKAVSGKEPVYSPVTCTTDVRFFELYYGIPATCYGPEATNIHGIDESVSLDSVKEVMKTLAVFMADWCGLEPIADN</sequence>
<dbReference type="PANTHER" id="PTHR43808:SF25">
    <property type="entry name" value="PEPTIDASE M20 DIMERISATION DOMAIN-CONTAINING PROTEIN"/>
    <property type="match status" value="1"/>
</dbReference>
<dbReference type="PANTHER" id="PTHR43808">
    <property type="entry name" value="ACETYLORNITHINE DEACETYLASE"/>
    <property type="match status" value="1"/>
</dbReference>
<feature type="domain" description="Peptidase M20 dimerisation" evidence="8">
    <location>
        <begin position="205"/>
        <end position="321"/>
    </location>
</feature>
<evidence type="ECO:0000256" key="5">
    <source>
        <dbReference type="ARBA" id="ARBA00022801"/>
    </source>
</evidence>
<evidence type="ECO:0000256" key="2">
    <source>
        <dbReference type="ARBA" id="ARBA00001947"/>
    </source>
</evidence>
<dbReference type="SUPFAM" id="SSF53187">
    <property type="entry name" value="Zn-dependent exopeptidases"/>
    <property type="match status" value="1"/>
</dbReference>
<keyword evidence="6" id="KW-0862">Zinc</keyword>
<evidence type="ECO:0000256" key="3">
    <source>
        <dbReference type="ARBA" id="ARBA00006247"/>
    </source>
</evidence>
<dbReference type="GO" id="GO:0016787">
    <property type="term" value="F:hydrolase activity"/>
    <property type="evidence" value="ECO:0007669"/>
    <property type="project" value="UniProtKB-KW"/>
</dbReference>
<evidence type="ECO:0000256" key="7">
    <source>
        <dbReference type="ARBA" id="ARBA00023285"/>
    </source>
</evidence>
<accession>L8HGE8</accession>
<comment type="cofactor">
    <cofactor evidence="2">
        <name>Zn(2+)</name>
        <dbReference type="ChEBI" id="CHEBI:29105"/>
    </cofactor>
</comment>
<organism evidence="9 10">
    <name type="scientific">Acanthamoeba castellanii (strain ATCC 30010 / Neff)</name>
    <dbReference type="NCBI Taxonomy" id="1257118"/>
    <lineage>
        <taxon>Eukaryota</taxon>
        <taxon>Amoebozoa</taxon>
        <taxon>Discosea</taxon>
        <taxon>Longamoebia</taxon>
        <taxon>Centramoebida</taxon>
        <taxon>Acanthamoebidae</taxon>
        <taxon>Acanthamoeba</taxon>
    </lineage>
</organism>
<dbReference type="NCBIfam" id="TIGR01910">
    <property type="entry name" value="DapE-ArgE"/>
    <property type="match status" value="1"/>
</dbReference>
<evidence type="ECO:0000259" key="8">
    <source>
        <dbReference type="Pfam" id="PF07687"/>
    </source>
</evidence>
<dbReference type="EMBL" id="KB007835">
    <property type="protein sequence ID" value="ELR24225.1"/>
    <property type="molecule type" value="Genomic_DNA"/>
</dbReference>
<evidence type="ECO:0000313" key="10">
    <source>
        <dbReference type="Proteomes" id="UP000011083"/>
    </source>
</evidence>
<keyword evidence="4" id="KW-0479">Metal-binding</keyword>
<dbReference type="KEGG" id="acan:ACA1_272260"/>
<evidence type="ECO:0000256" key="6">
    <source>
        <dbReference type="ARBA" id="ARBA00022833"/>
    </source>
</evidence>
<keyword evidence="7" id="KW-0170">Cobalt</keyword>
<dbReference type="InterPro" id="IPR050072">
    <property type="entry name" value="Peptidase_M20A"/>
</dbReference>
<comment type="similarity">
    <text evidence="3">Belongs to the peptidase M20A family.</text>
</comment>
<dbReference type="Gene3D" id="3.30.70.360">
    <property type="match status" value="1"/>
</dbReference>
<name>L8HGE8_ACACF</name>
<dbReference type="SUPFAM" id="SSF55031">
    <property type="entry name" value="Bacterial exopeptidase dimerisation domain"/>
    <property type="match status" value="1"/>
</dbReference>
<dbReference type="Pfam" id="PF07687">
    <property type="entry name" value="M20_dimer"/>
    <property type="match status" value="1"/>
</dbReference>
<dbReference type="GeneID" id="14925237"/>
<dbReference type="InterPro" id="IPR011650">
    <property type="entry name" value="Peptidase_M20_dimer"/>
</dbReference>
<dbReference type="STRING" id="1257118.L8HGE8"/>
<dbReference type="Proteomes" id="UP000011083">
    <property type="component" value="Unassembled WGS sequence"/>
</dbReference>
<dbReference type="CDD" id="cd03895">
    <property type="entry name" value="M20_ArgE_DapE-like"/>
    <property type="match status" value="1"/>
</dbReference>